<evidence type="ECO:0000256" key="1">
    <source>
        <dbReference type="ARBA" id="ARBA00004430"/>
    </source>
</evidence>
<keyword evidence="4" id="KW-0966">Cell projection</keyword>
<comment type="caution">
    <text evidence="5">Lacks conserved residue(s) required for the propagation of feature annotation.</text>
</comment>
<dbReference type="EMBL" id="MTYJ01000003">
    <property type="protein sequence ID" value="OQV25110.1"/>
    <property type="molecule type" value="Genomic_DNA"/>
</dbReference>
<dbReference type="GO" id="GO:0005879">
    <property type="term" value="C:axonemal microtubule"/>
    <property type="evidence" value="ECO:0007669"/>
    <property type="project" value="TreeGrafter"/>
</dbReference>
<dbReference type="InterPro" id="IPR006602">
    <property type="entry name" value="DM10_dom"/>
</dbReference>
<evidence type="ECO:0000313" key="7">
    <source>
        <dbReference type="EMBL" id="OQV25110.1"/>
    </source>
</evidence>
<dbReference type="InterPro" id="IPR037993">
    <property type="entry name" value="NDPk7B"/>
</dbReference>
<evidence type="ECO:0000256" key="5">
    <source>
        <dbReference type="PROSITE-ProRule" id="PRU00706"/>
    </source>
</evidence>
<evidence type="ECO:0000256" key="2">
    <source>
        <dbReference type="ARBA" id="ARBA00022490"/>
    </source>
</evidence>
<name>A0A1W0XCD1_HYPEX</name>
<dbReference type="Pfam" id="PF00334">
    <property type="entry name" value="NDK"/>
    <property type="match status" value="1"/>
</dbReference>
<gene>
    <name evidence="7" type="ORF">BV898_00802</name>
</gene>
<evidence type="ECO:0000259" key="6">
    <source>
        <dbReference type="PROSITE" id="PS51336"/>
    </source>
</evidence>
<keyword evidence="2" id="KW-0963">Cytoplasm</keyword>
<keyword evidence="8" id="KW-1185">Reference proteome</keyword>
<feature type="domain" description="DM10" evidence="6">
    <location>
        <begin position="3"/>
        <end position="89"/>
    </location>
</feature>
<evidence type="ECO:0000313" key="8">
    <source>
        <dbReference type="Proteomes" id="UP000192578"/>
    </source>
</evidence>
<dbReference type="InterPro" id="IPR036850">
    <property type="entry name" value="NDK-like_dom_sf"/>
</dbReference>
<dbReference type="SMART" id="SM00562">
    <property type="entry name" value="NDK"/>
    <property type="match status" value="1"/>
</dbReference>
<dbReference type="OrthoDB" id="270127at2759"/>
<accession>A0A1W0XCD1</accession>
<dbReference type="CDD" id="cd04412">
    <property type="entry name" value="NDPk7B"/>
    <property type="match status" value="1"/>
</dbReference>
<dbReference type="SUPFAM" id="SSF54919">
    <property type="entry name" value="Nucleoside diphosphate kinase, NDK"/>
    <property type="match status" value="1"/>
</dbReference>
<comment type="subcellular location">
    <subcellularLocation>
        <location evidence="1">Cytoplasm</location>
        <location evidence="1">Cytoskeleton</location>
        <location evidence="1">Cilium axoneme</location>
    </subcellularLocation>
</comment>
<dbReference type="Proteomes" id="UP000192578">
    <property type="component" value="Unassembled WGS sequence"/>
</dbReference>
<organism evidence="7 8">
    <name type="scientific">Hypsibius exemplaris</name>
    <name type="common">Freshwater tardigrade</name>
    <dbReference type="NCBI Taxonomy" id="2072580"/>
    <lineage>
        <taxon>Eukaryota</taxon>
        <taxon>Metazoa</taxon>
        <taxon>Ecdysozoa</taxon>
        <taxon>Tardigrada</taxon>
        <taxon>Eutardigrada</taxon>
        <taxon>Parachela</taxon>
        <taxon>Hypsibioidea</taxon>
        <taxon>Hypsibiidae</taxon>
        <taxon>Hypsibius</taxon>
    </lineage>
</organism>
<dbReference type="Gene3D" id="3.30.70.141">
    <property type="entry name" value="Nucleoside diphosphate kinase-like domain"/>
    <property type="match status" value="1"/>
</dbReference>
<dbReference type="Gene3D" id="2.30.29.170">
    <property type="match status" value="1"/>
</dbReference>
<keyword evidence="7" id="KW-0418">Kinase</keyword>
<dbReference type="PANTHER" id="PTHR43109">
    <property type="entry name" value="NUCLEOSIDE DIPHOSPHATE KINASE 7"/>
    <property type="match status" value="1"/>
</dbReference>
<sequence>MDQGECYCFEVIWDYEGTIRQFLLRFFPLQESVEMFDTLKHRSFVKRTRTPDLRLSHLNVGCTVSVLNRQLLVMKFADEKTRRAMEELFQRTAVVFKVNEHLGEVLLNLTGSSGKNTGNMTLTRIKMALMDREDILKLGLVGQCHFKGPVIAAEVTGADAVGHCQEVMGVISEPLGVQEFCYASPDLATADWTLRLLFDKPRLNDAACDKGILCLIKPHAVREGLVPRIMKSITDHGFHITAIETLVLERSVAERFLELYKSVLPEYLPWVDQLASGASVVLEVNHPEGTVYQRFRHLVGPSDPNVARTIRPNTLRAMYGRDKVHSGVHCTDLERDCQSDLEFIFRYIARPDGR</sequence>
<dbReference type="PANTHER" id="PTHR43109:SF2">
    <property type="entry name" value="NUCLEOSIDE DIPHOSPHATE KINASE 7"/>
    <property type="match status" value="1"/>
</dbReference>
<dbReference type="InterPro" id="IPR034907">
    <property type="entry name" value="NDK-like_dom"/>
</dbReference>
<dbReference type="PROSITE" id="PS51336">
    <property type="entry name" value="DM10"/>
    <property type="match status" value="1"/>
</dbReference>
<dbReference type="SMART" id="SM00676">
    <property type="entry name" value="DM10"/>
    <property type="match status" value="1"/>
</dbReference>
<keyword evidence="7" id="KW-0808">Transferase</keyword>
<dbReference type="PROSITE" id="PS51374">
    <property type="entry name" value="NDPK_LIKE"/>
    <property type="match status" value="1"/>
</dbReference>
<comment type="caution">
    <text evidence="7">The sequence shown here is derived from an EMBL/GenBank/DDBJ whole genome shotgun (WGS) entry which is preliminary data.</text>
</comment>
<evidence type="ECO:0000256" key="3">
    <source>
        <dbReference type="ARBA" id="ARBA00023212"/>
    </source>
</evidence>
<proteinExistence type="inferred from homology"/>
<comment type="similarity">
    <text evidence="5">Belongs to the NDK family.</text>
</comment>
<protein>
    <submittedName>
        <fullName evidence="7">Nucleoside diphosphate kinase 7</fullName>
    </submittedName>
</protein>
<dbReference type="AlphaFoldDB" id="A0A1W0XCD1"/>
<evidence type="ECO:0000256" key="4">
    <source>
        <dbReference type="ARBA" id="ARBA00023273"/>
    </source>
</evidence>
<keyword evidence="3" id="KW-0206">Cytoskeleton</keyword>
<reference evidence="8" key="1">
    <citation type="submission" date="2017-01" db="EMBL/GenBank/DDBJ databases">
        <title>Comparative genomics of anhydrobiosis in the tardigrade Hypsibius dujardini.</title>
        <authorList>
            <person name="Yoshida Y."/>
            <person name="Koutsovoulos G."/>
            <person name="Laetsch D."/>
            <person name="Stevens L."/>
            <person name="Kumar S."/>
            <person name="Horikawa D."/>
            <person name="Ishino K."/>
            <person name="Komine S."/>
            <person name="Tomita M."/>
            <person name="Blaxter M."/>
            <person name="Arakawa K."/>
        </authorList>
    </citation>
    <scope>NUCLEOTIDE SEQUENCE [LARGE SCALE GENOMIC DNA]</scope>
    <source>
        <strain evidence="8">Z151</strain>
    </source>
</reference>
<dbReference type="GO" id="GO:0016301">
    <property type="term" value="F:kinase activity"/>
    <property type="evidence" value="ECO:0007669"/>
    <property type="project" value="UniProtKB-KW"/>
</dbReference>